<evidence type="ECO:0000313" key="3">
    <source>
        <dbReference type="Proteomes" id="UP000606490"/>
    </source>
</evidence>
<dbReference type="EMBL" id="JAEUXJ010000001">
    <property type="protein sequence ID" value="MBL6454224.1"/>
    <property type="molecule type" value="Genomic_DNA"/>
</dbReference>
<name>A0ABS1UXN4_9PROT</name>
<evidence type="ECO:0000313" key="2">
    <source>
        <dbReference type="EMBL" id="MBL6454224.1"/>
    </source>
</evidence>
<dbReference type="InterPro" id="IPR046613">
    <property type="entry name" value="DUF6726"/>
</dbReference>
<keyword evidence="1" id="KW-0812">Transmembrane</keyword>
<comment type="caution">
    <text evidence="2">The sequence shown here is derived from an EMBL/GenBank/DDBJ whole genome shotgun (WGS) entry which is preliminary data.</text>
</comment>
<sequence>MGPAERGRRPRRFAAKNEGIVPMRIVMLVLAALSLSGCGLVALPFRVTGDVLSVVPVVGKPLGAPIHAVGDVID</sequence>
<gene>
    <name evidence="2" type="ORF">JMJ55_02740</name>
</gene>
<dbReference type="Proteomes" id="UP000606490">
    <property type="component" value="Unassembled WGS sequence"/>
</dbReference>
<keyword evidence="1" id="KW-0472">Membrane</keyword>
<proteinExistence type="predicted"/>
<keyword evidence="1" id="KW-1133">Transmembrane helix</keyword>
<reference evidence="2 3" key="1">
    <citation type="submission" date="2021-01" db="EMBL/GenBank/DDBJ databases">
        <title>Belnapia mucosa sp. nov. and Belnapia arida sp. nov., isolated from the Tabernas Desert (Almeria, Spain).</title>
        <authorList>
            <person name="Molina-Menor E."/>
            <person name="Vidal-Verdu A."/>
            <person name="Calonge A."/>
            <person name="Satari L."/>
            <person name="Pereto Magraner J."/>
            <person name="Porcar Miralles M."/>
        </authorList>
    </citation>
    <scope>NUCLEOTIDE SEQUENCE [LARGE SCALE GENOMIC DNA]</scope>
    <source>
        <strain evidence="2 3">T6</strain>
    </source>
</reference>
<evidence type="ECO:0000256" key="1">
    <source>
        <dbReference type="SAM" id="Phobius"/>
    </source>
</evidence>
<organism evidence="2 3">
    <name type="scientific">Belnapia mucosa</name>
    <dbReference type="NCBI Taxonomy" id="2804532"/>
    <lineage>
        <taxon>Bacteria</taxon>
        <taxon>Pseudomonadati</taxon>
        <taxon>Pseudomonadota</taxon>
        <taxon>Alphaproteobacteria</taxon>
        <taxon>Acetobacterales</taxon>
        <taxon>Roseomonadaceae</taxon>
        <taxon>Belnapia</taxon>
    </lineage>
</organism>
<dbReference type="Pfam" id="PF20487">
    <property type="entry name" value="DUF6726"/>
    <property type="match status" value="1"/>
</dbReference>
<accession>A0ABS1UXN4</accession>
<feature type="transmembrane region" description="Helical" evidence="1">
    <location>
        <begin position="21"/>
        <end position="43"/>
    </location>
</feature>
<protein>
    <submittedName>
        <fullName evidence="2">Phosphoribosylglycinamide formyltransferase</fullName>
    </submittedName>
</protein>
<keyword evidence="3" id="KW-1185">Reference proteome</keyword>